<keyword evidence="8" id="KW-0539">Nucleus</keyword>
<evidence type="ECO:0000256" key="1">
    <source>
        <dbReference type="ARBA" id="ARBA00004123"/>
    </source>
</evidence>
<keyword evidence="7" id="KW-0156">Chromatin regulator</keyword>
<feature type="domain" description="AWS" evidence="13">
    <location>
        <begin position="138"/>
        <end position="187"/>
    </location>
</feature>
<accession>V4TU14</accession>
<dbReference type="GO" id="GO:0005634">
    <property type="term" value="C:nucleus"/>
    <property type="evidence" value="ECO:0007669"/>
    <property type="project" value="UniProtKB-SubCell"/>
</dbReference>
<dbReference type="AlphaFoldDB" id="V4TU14"/>
<dbReference type="PROSITE" id="PS51578">
    <property type="entry name" value="SAM_MT43_SET2_2"/>
    <property type="match status" value="1"/>
</dbReference>
<keyword evidence="6" id="KW-0949">S-adenosyl-L-methionine</keyword>
<dbReference type="PROSITE" id="PS50280">
    <property type="entry name" value="SET"/>
    <property type="match status" value="1"/>
</dbReference>
<dbReference type="OMA" id="WLNKGKP"/>
<dbReference type="Gramene" id="ESR55210">
    <property type="protein sequence ID" value="ESR55210"/>
    <property type="gene ID" value="CICLE_v10024071mg"/>
</dbReference>
<dbReference type="Pfam" id="PF00856">
    <property type="entry name" value="SET"/>
    <property type="match status" value="1"/>
</dbReference>
<keyword evidence="9" id="KW-0137">Centromere</keyword>
<sequence>MANAALQEEIHDDNEIDDEGSPMFASPSANSQDTTRSPFHQANTGMSHNMYRNSEDHDYIAEPLPSMGLSMDDELMTLNLMNSDNSRIGHAFNKLLKQIGNPVEFELPDWFIKPKAIPYVFIKRNIYLTKRIKRRLEDDGIFCSCTASPGSSGVCDRDCHCGMLLSSCSSGCKCGNSCLNKPFQNRPVKKMKLVQTEKCGAGIVADEDIKRGEFVIEYVGEVIDDKTCEERLWKMKHLGETNFYLCEINRDMVIDATYKGNKSRYINHSCCPNTEMQKWIIDGETRIGIFATRDIKKGENLTYDYQYEFLHDSLIAYLFNDYMLCVLIMDTCDFANLAIQAFFIGMYVFYQNGDLHIGSSRPPYNQRQICPQCCIGKVIRISHPKNESSFGIIRRFDEYSRKHSVLFEDGESEFIDMAKVDWELVTD</sequence>
<dbReference type="SUPFAM" id="SSF82199">
    <property type="entry name" value="SET domain"/>
    <property type="match status" value="1"/>
</dbReference>
<organism evidence="14 15">
    <name type="scientific">Citrus clementina</name>
    <name type="common">Clementine</name>
    <name type="synonym">Citrus deliciosa x Citrus sinensis</name>
    <dbReference type="NCBI Taxonomy" id="85681"/>
    <lineage>
        <taxon>Eukaryota</taxon>
        <taxon>Viridiplantae</taxon>
        <taxon>Streptophyta</taxon>
        <taxon>Embryophyta</taxon>
        <taxon>Tracheophyta</taxon>
        <taxon>Spermatophyta</taxon>
        <taxon>Magnoliopsida</taxon>
        <taxon>eudicotyledons</taxon>
        <taxon>Gunneridae</taxon>
        <taxon>Pentapetalae</taxon>
        <taxon>rosids</taxon>
        <taxon>malvids</taxon>
        <taxon>Sapindales</taxon>
        <taxon>Rutaceae</taxon>
        <taxon>Aurantioideae</taxon>
        <taxon>Citrus</taxon>
    </lineage>
</organism>
<dbReference type="eggNOG" id="KOG1081">
    <property type="taxonomic scope" value="Eukaryota"/>
</dbReference>
<keyword evidence="15" id="KW-1185">Reference proteome</keyword>
<dbReference type="CDD" id="cd20404">
    <property type="entry name" value="Tudor_Agenet_AtEML-like"/>
    <property type="match status" value="1"/>
</dbReference>
<dbReference type="STRING" id="85681.V4TU14"/>
<dbReference type="GO" id="GO:0042054">
    <property type="term" value="F:histone methyltransferase activity"/>
    <property type="evidence" value="ECO:0007669"/>
    <property type="project" value="InterPro"/>
</dbReference>
<dbReference type="SMART" id="SM00570">
    <property type="entry name" value="AWS"/>
    <property type="match status" value="1"/>
</dbReference>
<dbReference type="FunCoup" id="V4TU14">
    <property type="interactions" value="364"/>
</dbReference>
<dbReference type="PROSITE" id="PS51215">
    <property type="entry name" value="AWS"/>
    <property type="match status" value="1"/>
</dbReference>
<evidence type="ECO:0000256" key="6">
    <source>
        <dbReference type="ARBA" id="ARBA00022691"/>
    </source>
</evidence>
<protein>
    <recommendedName>
        <fullName evidence="16">SET domain-containing protein</fullName>
    </recommendedName>
</protein>
<dbReference type="InterPro" id="IPR001214">
    <property type="entry name" value="SET_dom"/>
</dbReference>
<feature type="compositionally biased region" description="Polar residues" evidence="11">
    <location>
        <begin position="27"/>
        <end position="51"/>
    </location>
</feature>
<comment type="subcellular location">
    <subcellularLocation>
        <location evidence="2">Chromosome</location>
        <location evidence="2">Centromere</location>
    </subcellularLocation>
    <subcellularLocation>
        <location evidence="1">Nucleus</location>
    </subcellularLocation>
</comment>
<gene>
    <name evidence="14" type="ORF">CICLE_v10024071mg</name>
</gene>
<dbReference type="Proteomes" id="UP000030687">
    <property type="component" value="Unassembled WGS sequence"/>
</dbReference>
<evidence type="ECO:0000256" key="5">
    <source>
        <dbReference type="ARBA" id="ARBA00022679"/>
    </source>
</evidence>
<keyword evidence="4" id="KW-0489">Methyltransferase</keyword>
<evidence type="ECO:0000256" key="9">
    <source>
        <dbReference type="ARBA" id="ARBA00023328"/>
    </source>
</evidence>
<evidence type="ECO:0000313" key="14">
    <source>
        <dbReference type="EMBL" id="ESR55210.1"/>
    </source>
</evidence>
<dbReference type="EMBL" id="KI536661">
    <property type="protein sequence ID" value="ESR55210.1"/>
    <property type="molecule type" value="Genomic_DNA"/>
</dbReference>
<feature type="domain" description="SET" evidence="12">
    <location>
        <begin position="189"/>
        <end position="306"/>
    </location>
</feature>
<evidence type="ECO:0000256" key="8">
    <source>
        <dbReference type="ARBA" id="ARBA00023242"/>
    </source>
</evidence>
<dbReference type="GO" id="GO:0000775">
    <property type="term" value="C:chromosome, centromeric region"/>
    <property type="evidence" value="ECO:0007669"/>
    <property type="project" value="UniProtKB-SubCell"/>
</dbReference>
<dbReference type="Gene3D" id="2.170.270.10">
    <property type="entry name" value="SET domain"/>
    <property type="match status" value="1"/>
</dbReference>
<evidence type="ECO:0000256" key="11">
    <source>
        <dbReference type="SAM" id="MobiDB-lite"/>
    </source>
</evidence>
<dbReference type="InParanoid" id="V4TU14"/>
<evidence type="ECO:0000259" key="12">
    <source>
        <dbReference type="PROSITE" id="PS50280"/>
    </source>
</evidence>
<proteinExistence type="predicted"/>
<dbReference type="InterPro" id="IPR046341">
    <property type="entry name" value="SET_dom_sf"/>
</dbReference>
<dbReference type="GO" id="GO:0032259">
    <property type="term" value="P:methylation"/>
    <property type="evidence" value="ECO:0007669"/>
    <property type="project" value="UniProtKB-KW"/>
</dbReference>
<feature type="region of interest" description="Disordered" evidence="11">
    <location>
        <begin position="1"/>
        <end position="51"/>
    </location>
</feature>
<evidence type="ECO:0000256" key="2">
    <source>
        <dbReference type="ARBA" id="ARBA00004584"/>
    </source>
</evidence>
<evidence type="ECO:0000313" key="15">
    <source>
        <dbReference type="Proteomes" id="UP000030687"/>
    </source>
</evidence>
<keyword evidence="3" id="KW-0158">Chromosome</keyword>
<dbReference type="InterPro" id="IPR050777">
    <property type="entry name" value="SET2_Histone-Lys_MeTrsfase"/>
</dbReference>
<evidence type="ECO:0000259" key="13">
    <source>
        <dbReference type="PROSITE" id="PS51215"/>
    </source>
</evidence>
<evidence type="ECO:0000256" key="4">
    <source>
        <dbReference type="ARBA" id="ARBA00022603"/>
    </source>
</evidence>
<evidence type="ECO:0000256" key="3">
    <source>
        <dbReference type="ARBA" id="ARBA00022454"/>
    </source>
</evidence>
<dbReference type="KEGG" id="cic:CICLE_v10024071mg"/>
<comment type="function">
    <text evidence="10">Histone methyltransferase.</text>
</comment>
<keyword evidence="5" id="KW-0808">Transferase</keyword>
<dbReference type="InterPro" id="IPR025787">
    <property type="entry name" value="Hist-Lys_N-MeTrfase_SET2_plant"/>
</dbReference>
<dbReference type="InterPro" id="IPR006560">
    <property type="entry name" value="AWS_dom"/>
</dbReference>
<evidence type="ECO:0008006" key="16">
    <source>
        <dbReference type="Google" id="ProtNLM"/>
    </source>
</evidence>
<evidence type="ECO:0000256" key="10">
    <source>
        <dbReference type="ARBA" id="ARBA00054897"/>
    </source>
</evidence>
<reference evidence="14 15" key="1">
    <citation type="submission" date="2013-10" db="EMBL/GenBank/DDBJ databases">
        <authorList>
            <consortium name="International Citrus Genome Consortium"/>
            <person name="Jenkins J."/>
            <person name="Schmutz J."/>
            <person name="Prochnik S."/>
            <person name="Rokhsar D."/>
            <person name="Gmitter F."/>
            <person name="Ollitrault P."/>
            <person name="Machado M."/>
            <person name="Talon M."/>
            <person name="Wincker P."/>
            <person name="Jaillon O."/>
            <person name="Morgante M."/>
        </authorList>
    </citation>
    <scope>NUCLEOTIDE SEQUENCE</scope>
    <source>
        <strain evidence="15">cv. Clemenules</strain>
    </source>
</reference>
<dbReference type="SMART" id="SM00317">
    <property type="entry name" value="SET"/>
    <property type="match status" value="1"/>
</dbReference>
<dbReference type="FunFam" id="2.170.270.10:FF:000034">
    <property type="entry name" value="Histone-lysine N-methyltransferase"/>
    <property type="match status" value="1"/>
</dbReference>
<feature type="compositionally biased region" description="Acidic residues" evidence="11">
    <location>
        <begin position="10"/>
        <end position="20"/>
    </location>
</feature>
<name>V4TU14_CITCL</name>
<evidence type="ECO:0000256" key="7">
    <source>
        <dbReference type="ARBA" id="ARBA00022853"/>
    </source>
</evidence>
<dbReference type="PANTHER" id="PTHR22884">
    <property type="entry name" value="SET DOMAIN PROTEINS"/>
    <property type="match status" value="1"/>
</dbReference>